<evidence type="ECO:0000313" key="2">
    <source>
        <dbReference type="Proteomes" id="UP000829447"/>
    </source>
</evidence>
<comment type="caution">
    <text evidence="1">The sequence shown here is derived from an EMBL/GenBank/DDBJ whole genome shotgun (WGS) entry which is preliminary data.</text>
</comment>
<gene>
    <name evidence="1" type="ORF">PGIGA_G00151650</name>
</gene>
<name>A0ACC5XQS9_PANGG</name>
<accession>A0ACC5XQS9</accession>
<proteinExistence type="predicted"/>
<sequence>MTERDDSADRRTKEVQRFINQTWKQRYDTHISPDLLTLLWSSIVSVFTIGGLVGASVGASLAVRFGRKGTLLINNSLALIAAALMGLSSLTAAFELLIAGRFISGINAGVGICVQPLYLGEIAPRALRGAMAMGTSIFITGGILTGQVMGLTELLGGEQYWPLLLISPCVPAVLQLVFLPQFPESPRFLLIDRADEAACTIALKKLHGGEHFQVEMEDMRRERISAEGMRPKKPWQLFTDRRIRWPLIIIILISTAQQLNGINAIYFYAEYVFSEAGIPAENIPYVTVGTGACECVTALTCSLLIERLGRRALIIGGYSLMSFWCVCFTLTLSFQKSSSWVPYLSMLCVFAFILSFGLGPGGVTNILITELFTQTTRPAAFMIAGSVNWLSFFFISMVFPFIVSAQDAELENRGAGNSDDVMTPPSCSACAPPGGASQKHRNRASDAILKYLTAAYSVPDHWYPRQPQKRARVDEYTAWHHMNTRLHASKVFITEVLIPRMTGQPVDDVKLQRALREMDETLDKLETMFLKEKDFLCGDDITLADLLAVCELMQPLGGGRDVLVNRPRLQEWKSRVQSALGDSFDHAHKILYRLKDKHISKL</sequence>
<dbReference type="EMBL" id="CM040477">
    <property type="protein sequence ID" value="MCI4392940.1"/>
    <property type="molecule type" value="Genomic_DNA"/>
</dbReference>
<dbReference type="Proteomes" id="UP000829447">
    <property type="component" value="Linkage Group LG24"/>
</dbReference>
<organism evidence="1 2">
    <name type="scientific">Pangasianodon gigas</name>
    <name type="common">Mekong giant catfish</name>
    <name type="synonym">Pangasius gigas</name>
    <dbReference type="NCBI Taxonomy" id="30993"/>
    <lineage>
        <taxon>Eukaryota</taxon>
        <taxon>Metazoa</taxon>
        <taxon>Chordata</taxon>
        <taxon>Craniata</taxon>
        <taxon>Vertebrata</taxon>
        <taxon>Euteleostomi</taxon>
        <taxon>Actinopterygii</taxon>
        <taxon>Neopterygii</taxon>
        <taxon>Teleostei</taxon>
        <taxon>Ostariophysi</taxon>
        <taxon>Siluriformes</taxon>
        <taxon>Pangasiidae</taxon>
        <taxon>Pangasianodon</taxon>
    </lineage>
</organism>
<keyword evidence="2" id="KW-1185">Reference proteome</keyword>
<protein>
    <submittedName>
        <fullName evidence="1">Uncharacterized protein</fullName>
    </submittedName>
</protein>
<evidence type="ECO:0000313" key="1">
    <source>
        <dbReference type="EMBL" id="MCI4392940.1"/>
    </source>
</evidence>
<reference evidence="1 2" key="1">
    <citation type="journal article" date="2022" name="bioRxiv">
        <title>An ancient truncated duplication of the anti-Mullerian hormone receptor type 2 gene is a potential conserved master sex determinant in the Pangasiidae catfish family.</title>
        <authorList>
            <person name="Wen M."/>
            <person name="Pan Q."/>
            <person name="Jouanno E."/>
            <person name="Montfort J."/>
            <person name="Zahm M."/>
            <person name="Cabau C."/>
            <person name="Klopp C."/>
            <person name="Iampietro C."/>
            <person name="Roques C."/>
            <person name="Bouchez O."/>
            <person name="Castinel A."/>
            <person name="Donnadieu C."/>
            <person name="Parrinello H."/>
            <person name="Poncet C."/>
            <person name="Belmonte E."/>
            <person name="Gautier V."/>
            <person name="Avarre J.-C."/>
            <person name="Dugue R."/>
            <person name="Gustiano R."/>
            <person name="Ha T.T.T."/>
            <person name="Campet M."/>
            <person name="Sriphairoj K."/>
            <person name="Ribolli J."/>
            <person name="de Almeida F.L."/>
            <person name="Desvignes T."/>
            <person name="Postlethwait J.H."/>
            <person name="Bucao C.F."/>
            <person name="Robinson-Rechavi M."/>
            <person name="Bobe J."/>
            <person name="Herpin A."/>
            <person name="Guiguen Y."/>
        </authorList>
    </citation>
    <scope>NUCLEOTIDE SEQUENCE [LARGE SCALE GENOMIC DNA]</scope>
    <source>
        <strain evidence="1">YG-Dec2019</strain>
    </source>
</reference>